<reference evidence="1" key="1">
    <citation type="submission" date="2020-04" db="EMBL/GenBank/DDBJ databases">
        <title>A novel bacterium ('Candidatus Sarcina troglodytae' sp. nov.) linked to a protracted, uniformly lethal epizootic among sanctuary western chimpanzees (Pan troglodytes verus) in Sierra Leone.</title>
        <authorList>
            <person name="Owens L.A."/>
            <person name="Colitti B."/>
            <person name="Hirji I."/>
            <person name="Pizaro A."/>
            <person name="Jaffe J.E."/>
            <person name="Moittie S."/>
            <person name="Bishop-Lilly K.A."/>
            <person name="Estrella L.A."/>
            <person name="Voegtly L.J."/>
            <person name="Kuhn J.H."/>
            <person name="Suen G."/>
            <person name="Deblois C.L."/>
            <person name="Dunn C."/>
            <person name="Juan-Salles C."/>
            <person name="Goldberg T.L."/>
        </authorList>
    </citation>
    <scope>NUCLEOTIDE SEQUENCE</scope>
    <source>
        <strain evidence="1">JB2</strain>
    </source>
</reference>
<keyword evidence="2" id="KW-1185">Reference proteome</keyword>
<dbReference type="EMBL" id="CP051757">
    <property type="protein sequence ID" value="QPJ86711.1"/>
    <property type="molecule type" value="Genomic_DNA"/>
</dbReference>
<protein>
    <submittedName>
        <fullName evidence="1">Uncharacterized protein</fullName>
    </submittedName>
</protein>
<gene>
    <name evidence="1" type="ORF">HH195_12115</name>
</gene>
<dbReference type="Proteomes" id="UP000594603">
    <property type="component" value="Plasmid p3"/>
</dbReference>
<keyword evidence="1" id="KW-0614">Plasmid</keyword>
<name>A0ACD1BGL4_9CLOT</name>
<geneLocation type="plasmid" evidence="1 2">
    <name>p3</name>
</geneLocation>
<evidence type="ECO:0000313" key="1">
    <source>
        <dbReference type="EMBL" id="QPJ86711.1"/>
    </source>
</evidence>
<sequence length="95" mass="10910">MFGIPGMDLGRIILCIVIGIIYVYKFVKHKKLANLIMVFVCIYGLTSANFILKPYRDLLINNNLYIVVNVIILLFIGLLIAYSILSKYIKKINRN</sequence>
<evidence type="ECO:0000313" key="2">
    <source>
        <dbReference type="Proteomes" id="UP000594603"/>
    </source>
</evidence>
<proteinExistence type="predicted"/>
<organism evidence="1 2">
    <name type="scientific">Candidatus Sarcina troglodytae</name>
    <dbReference type="NCBI Taxonomy" id="2726954"/>
    <lineage>
        <taxon>Bacteria</taxon>
        <taxon>Bacillati</taxon>
        <taxon>Bacillota</taxon>
        <taxon>Clostridia</taxon>
        <taxon>Eubacteriales</taxon>
        <taxon>Clostridiaceae</taxon>
        <taxon>Sarcina</taxon>
    </lineage>
</organism>
<accession>A0ACD1BGL4</accession>